<evidence type="ECO:0000259" key="2">
    <source>
        <dbReference type="Pfam" id="PF25023"/>
    </source>
</evidence>
<evidence type="ECO:0000313" key="4">
    <source>
        <dbReference type="Proteomes" id="UP000198773"/>
    </source>
</evidence>
<evidence type="ECO:0000256" key="1">
    <source>
        <dbReference type="ARBA" id="ARBA00022737"/>
    </source>
</evidence>
<organism evidence="3 4">
    <name type="scientific">Alkalimonas amylolytica</name>
    <dbReference type="NCBI Taxonomy" id="152573"/>
    <lineage>
        <taxon>Bacteria</taxon>
        <taxon>Pseudomonadati</taxon>
        <taxon>Pseudomonadota</taxon>
        <taxon>Gammaproteobacteria</taxon>
        <taxon>Alkalimonas</taxon>
    </lineage>
</organism>
<feature type="non-terminal residue" evidence="3">
    <location>
        <position position="1"/>
    </location>
</feature>
<sequence>QDRLTRYHDHSYQYDASGNQTVVIHPQHSQRREFNGFNQLLSLSHKDGLSRYEYDALGRRSAKITSQGRIDYLWDGDKLLGEYQNGDFSWYIFEPGTHKPLFLIKNGELYSYQLDQLGTPLSVTDSNNQIVWQAHYSSFGKATVTVNQIDNPIRFQGQYYDEESGLHYNHFRYYDPTTGRFISQDPIGLLGGINHYQYAPNHINWVDPLGLVCKEELQAIRRNYVKDIYSLELEIDELRKFGEDWDSIAEIMHLKRREIGIKYKSLTPFTKRLAIYARNILPKSWTFVSPLIGGMEPQGYDSIYGPSINWLKTNKGYSSEQIARKAADPNKVITRKLGIEPNEVREELGLPPLKE</sequence>
<dbReference type="PANTHER" id="PTHR32305:SF15">
    <property type="entry name" value="PROTEIN RHSA-RELATED"/>
    <property type="match status" value="1"/>
</dbReference>
<name>A0A1H4FPC3_ALKAM</name>
<keyword evidence="1" id="KW-0677">Repeat</keyword>
<gene>
    <name evidence="3" type="ORF">SAMN04488051_1121</name>
</gene>
<dbReference type="STRING" id="152573.SAMN04488051_1121"/>
<accession>A0A1H4FPC3</accession>
<dbReference type="InterPro" id="IPR022385">
    <property type="entry name" value="Rhs_assc_core"/>
</dbReference>
<dbReference type="AlphaFoldDB" id="A0A1H4FPC3"/>
<dbReference type="InterPro" id="IPR050708">
    <property type="entry name" value="T6SS_VgrG/RHS"/>
</dbReference>
<dbReference type="InterPro" id="IPR006530">
    <property type="entry name" value="YD"/>
</dbReference>
<dbReference type="PANTHER" id="PTHR32305">
    <property type="match status" value="1"/>
</dbReference>
<dbReference type="Pfam" id="PF25023">
    <property type="entry name" value="TEN_YD-shell"/>
    <property type="match status" value="1"/>
</dbReference>
<dbReference type="Gene3D" id="2.180.10.10">
    <property type="entry name" value="RHS repeat-associated core"/>
    <property type="match status" value="1"/>
</dbReference>
<dbReference type="Proteomes" id="UP000198773">
    <property type="component" value="Unassembled WGS sequence"/>
</dbReference>
<dbReference type="PRINTS" id="PR00394">
    <property type="entry name" value="RHSPROTEIN"/>
</dbReference>
<reference evidence="3 4" key="1">
    <citation type="submission" date="2016-10" db="EMBL/GenBank/DDBJ databases">
        <authorList>
            <person name="de Groot N.N."/>
        </authorList>
    </citation>
    <scope>NUCLEOTIDE SEQUENCE [LARGE SCALE GENOMIC DNA]</scope>
    <source>
        <strain evidence="3 4">CGMCC 1.3430</strain>
    </source>
</reference>
<protein>
    <submittedName>
        <fullName evidence="3">RHS repeat-associated core domain-containing protein</fullName>
    </submittedName>
</protein>
<dbReference type="NCBIfam" id="TIGR03696">
    <property type="entry name" value="Rhs_assc_core"/>
    <property type="match status" value="1"/>
</dbReference>
<dbReference type="NCBIfam" id="TIGR01643">
    <property type="entry name" value="YD_repeat_2x"/>
    <property type="match status" value="1"/>
</dbReference>
<proteinExistence type="predicted"/>
<evidence type="ECO:0000313" key="3">
    <source>
        <dbReference type="EMBL" id="SEA98937.1"/>
    </source>
</evidence>
<dbReference type="OrthoDB" id="9816400at2"/>
<keyword evidence="4" id="KW-1185">Reference proteome</keyword>
<dbReference type="EMBL" id="FNRM01000012">
    <property type="protein sequence ID" value="SEA98937.1"/>
    <property type="molecule type" value="Genomic_DNA"/>
</dbReference>
<dbReference type="InterPro" id="IPR056823">
    <property type="entry name" value="TEN-like_YD-shell"/>
</dbReference>
<feature type="domain" description="Teneurin-like YD-shell" evidence="2">
    <location>
        <begin position="1"/>
        <end position="185"/>
    </location>
</feature>
<dbReference type="RefSeq" id="WP_139243745.1">
    <property type="nucleotide sequence ID" value="NZ_FNRM01000012.1"/>
</dbReference>